<dbReference type="InterPro" id="IPR017452">
    <property type="entry name" value="GPCR_Rhodpsn_7TM"/>
</dbReference>
<evidence type="ECO:0000313" key="10">
    <source>
        <dbReference type="EMBL" id="CAF1072261.1"/>
    </source>
</evidence>
<accession>A0A814M269</accession>
<dbReference type="GO" id="GO:0004930">
    <property type="term" value="F:G protein-coupled receptor activity"/>
    <property type="evidence" value="ECO:0007669"/>
    <property type="project" value="UniProtKB-KW"/>
</dbReference>
<evidence type="ECO:0000256" key="7">
    <source>
        <dbReference type="ARBA" id="ARBA00023224"/>
    </source>
</evidence>
<dbReference type="PROSITE" id="PS50262">
    <property type="entry name" value="G_PROTEIN_RECEP_F1_2"/>
    <property type="match status" value="1"/>
</dbReference>
<evidence type="ECO:0000256" key="3">
    <source>
        <dbReference type="ARBA" id="ARBA00022989"/>
    </source>
</evidence>
<comment type="subcellular location">
    <subcellularLocation>
        <location evidence="1">Membrane</location>
        <topology evidence="1">Multi-pass membrane protein</topology>
    </subcellularLocation>
</comment>
<proteinExistence type="predicted"/>
<dbReference type="InterPro" id="IPR000276">
    <property type="entry name" value="GPCR_Rhodpsn"/>
</dbReference>
<name>A0A814M269_9BILA</name>
<keyword evidence="7" id="KW-0807">Transducer</keyword>
<feature type="transmembrane region" description="Helical" evidence="8">
    <location>
        <begin position="45"/>
        <end position="65"/>
    </location>
</feature>
<dbReference type="OrthoDB" id="10002047at2759"/>
<dbReference type="SUPFAM" id="SSF81321">
    <property type="entry name" value="Family A G protein-coupled receptor-like"/>
    <property type="match status" value="1"/>
</dbReference>
<evidence type="ECO:0000256" key="8">
    <source>
        <dbReference type="SAM" id="Phobius"/>
    </source>
</evidence>
<evidence type="ECO:0000256" key="1">
    <source>
        <dbReference type="ARBA" id="ARBA00004141"/>
    </source>
</evidence>
<evidence type="ECO:0000256" key="4">
    <source>
        <dbReference type="ARBA" id="ARBA00023040"/>
    </source>
</evidence>
<dbReference type="AlphaFoldDB" id="A0A814M269"/>
<protein>
    <recommendedName>
        <fullName evidence="9">G-protein coupled receptors family 1 profile domain-containing protein</fullName>
    </recommendedName>
</protein>
<evidence type="ECO:0000313" key="11">
    <source>
        <dbReference type="Proteomes" id="UP000663891"/>
    </source>
</evidence>
<feature type="transmembrane region" description="Helical" evidence="8">
    <location>
        <begin position="127"/>
        <end position="150"/>
    </location>
</feature>
<evidence type="ECO:0000256" key="5">
    <source>
        <dbReference type="ARBA" id="ARBA00023136"/>
    </source>
</evidence>
<keyword evidence="3 8" id="KW-1133">Transmembrane helix</keyword>
<dbReference type="Proteomes" id="UP000663891">
    <property type="component" value="Unassembled WGS sequence"/>
</dbReference>
<dbReference type="Gene3D" id="1.20.1070.10">
    <property type="entry name" value="Rhodopsin 7-helix transmembrane proteins"/>
    <property type="match status" value="1"/>
</dbReference>
<keyword evidence="4" id="KW-0297">G-protein coupled receptor</keyword>
<dbReference type="PANTHER" id="PTHR24243:SF208">
    <property type="entry name" value="PYROKININ-1 RECEPTOR"/>
    <property type="match status" value="1"/>
</dbReference>
<feature type="transmembrane region" description="Helical" evidence="8">
    <location>
        <begin position="12"/>
        <end position="33"/>
    </location>
</feature>
<feature type="transmembrane region" description="Helical" evidence="8">
    <location>
        <begin position="259"/>
        <end position="277"/>
    </location>
</feature>
<sequence>MSLTYLNSRFNLYGSYFFLITGTIGNFLNILIFSRERSYRRTPSTFYFLIGSIHNIFYIAFNLTIRIYNLYNETNLVDTSLGWCLTYAFLIGYLGLTSFTCSCLATIDQFFATSRNAYLRQYSNIKWAHRIVFITIIVWFLHSVPVLLFYNVPPIISRCSSVNKVYQDYIPIYILVLQCGIPVLVMLIFGGLTYRNMRLSKALVEQHADRQLTKMIIIQVMLVIISMTPYGILDIYTLITSKYIKSTDQLQQEAFAQTIFVLVSYIYYVGNFYMFIISSNRFRQALKNRIFFWRKPNQINP</sequence>
<comment type="caution">
    <text evidence="10">The sequence shown here is derived from an EMBL/GenBank/DDBJ whole genome shotgun (WGS) entry which is preliminary data.</text>
</comment>
<evidence type="ECO:0000256" key="6">
    <source>
        <dbReference type="ARBA" id="ARBA00023170"/>
    </source>
</evidence>
<keyword evidence="5 8" id="KW-0472">Membrane</keyword>
<dbReference type="PANTHER" id="PTHR24243">
    <property type="entry name" value="G-PROTEIN COUPLED RECEPTOR"/>
    <property type="match status" value="1"/>
</dbReference>
<feature type="domain" description="G-protein coupled receptors family 1 profile" evidence="9">
    <location>
        <begin position="25"/>
        <end position="275"/>
    </location>
</feature>
<reference evidence="10" key="1">
    <citation type="submission" date="2021-02" db="EMBL/GenBank/DDBJ databases">
        <authorList>
            <person name="Nowell W R."/>
        </authorList>
    </citation>
    <scope>NUCLEOTIDE SEQUENCE</scope>
</reference>
<dbReference type="EMBL" id="CAJNON010000178">
    <property type="protein sequence ID" value="CAF1072261.1"/>
    <property type="molecule type" value="Genomic_DNA"/>
</dbReference>
<evidence type="ECO:0000259" key="9">
    <source>
        <dbReference type="PROSITE" id="PS50262"/>
    </source>
</evidence>
<dbReference type="Pfam" id="PF00001">
    <property type="entry name" value="7tm_1"/>
    <property type="match status" value="1"/>
</dbReference>
<feature type="transmembrane region" description="Helical" evidence="8">
    <location>
        <begin position="85"/>
        <end position="107"/>
    </location>
</feature>
<gene>
    <name evidence="10" type="ORF">VCS650_LOCUS18545</name>
</gene>
<feature type="transmembrane region" description="Helical" evidence="8">
    <location>
        <begin position="215"/>
        <end position="239"/>
    </location>
</feature>
<organism evidence="10 11">
    <name type="scientific">Adineta steineri</name>
    <dbReference type="NCBI Taxonomy" id="433720"/>
    <lineage>
        <taxon>Eukaryota</taxon>
        <taxon>Metazoa</taxon>
        <taxon>Spiralia</taxon>
        <taxon>Gnathifera</taxon>
        <taxon>Rotifera</taxon>
        <taxon>Eurotatoria</taxon>
        <taxon>Bdelloidea</taxon>
        <taxon>Adinetida</taxon>
        <taxon>Adinetidae</taxon>
        <taxon>Adineta</taxon>
    </lineage>
</organism>
<feature type="transmembrane region" description="Helical" evidence="8">
    <location>
        <begin position="170"/>
        <end position="194"/>
    </location>
</feature>
<evidence type="ECO:0000256" key="2">
    <source>
        <dbReference type="ARBA" id="ARBA00022692"/>
    </source>
</evidence>
<keyword evidence="2 8" id="KW-0812">Transmembrane</keyword>
<keyword evidence="6" id="KW-0675">Receptor</keyword>
<dbReference type="GO" id="GO:0005886">
    <property type="term" value="C:plasma membrane"/>
    <property type="evidence" value="ECO:0007669"/>
    <property type="project" value="TreeGrafter"/>
</dbReference>